<reference evidence="3 4" key="1">
    <citation type="journal article" date="2021" name="Comput. Struct. Biotechnol. J.">
        <title>De novo genome assembly of the potent medicinal plant Rehmannia glutinosa using nanopore technology.</title>
        <authorList>
            <person name="Ma L."/>
            <person name="Dong C."/>
            <person name="Song C."/>
            <person name="Wang X."/>
            <person name="Zheng X."/>
            <person name="Niu Y."/>
            <person name="Chen S."/>
            <person name="Feng W."/>
        </authorList>
    </citation>
    <scope>NUCLEOTIDE SEQUENCE [LARGE SCALE GENOMIC DNA]</scope>
    <source>
        <strain evidence="3">DH-2019</strain>
    </source>
</reference>
<name>A0ABR0V4Y2_REHGL</name>
<dbReference type="Gene3D" id="3.30.420.10">
    <property type="entry name" value="Ribonuclease H-like superfamily/Ribonuclease H"/>
    <property type="match status" value="1"/>
</dbReference>
<comment type="caution">
    <text evidence="3">The sequence shown here is derived from an EMBL/GenBank/DDBJ whole genome shotgun (WGS) entry which is preliminary data.</text>
</comment>
<organism evidence="3 4">
    <name type="scientific">Rehmannia glutinosa</name>
    <name type="common">Chinese foxglove</name>
    <dbReference type="NCBI Taxonomy" id="99300"/>
    <lineage>
        <taxon>Eukaryota</taxon>
        <taxon>Viridiplantae</taxon>
        <taxon>Streptophyta</taxon>
        <taxon>Embryophyta</taxon>
        <taxon>Tracheophyta</taxon>
        <taxon>Spermatophyta</taxon>
        <taxon>Magnoliopsida</taxon>
        <taxon>eudicotyledons</taxon>
        <taxon>Gunneridae</taxon>
        <taxon>Pentapetalae</taxon>
        <taxon>asterids</taxon>
        <taxon>lamiids</taxon>
        <taxon>Lamiales</taxon>
        <taxon>Orobanchaceae</taxon>
        <taxon>Rehmannieae</taxon>
        <taxon>Rehmannia</taxon>
    </lineage>
</organism>
<dbReference type="CDD" id="cd06222">
    <property type="entry name" value="RNase_H_like"/>
    <property type="match status" value="1"/>
</dbReference>
<evidence type="ECO:0000313" key="4">
    <source>
        <dbReference type="Proteomes" id="UP001318860"/>
    </source>
</evidence>
<gene>
    <name evidence="3" type="ORF">DH2020_035981</name>
</gene>
<dbReference type="EMBL" id="JABTTQ020001589">
    <property type="protein sequence ID" value="KAK6130268.1"/>
    <property type="molecule type" value="Genomic_DNA"/>
</dbReference>
<dbReference type="InterPro" id="IPR002156">
    <property type="entry name" value="RNaseH_domain"/>
</dbReference>
<dbReference type="InterPro" id="IPR012337">
    <property type="entry name" value="RNaseH-like_sf"/>
</dbReference>
<dbReference type="InterPro" id="IPR044730">
    <property type="entry name" value="RNase_H-like_dom_plant"/>
</dbReference>
<proteinExistence type="predicted"/>
<feature type="domain" description="Reverse transcriptase zinc-binding" evidence="2">
    <location>
        <begin position="15"/>
        <end position="83"/>
    </location>
</feature>
<dbReference type="SUPFAM" id="SSF53098">
    <property type="entry name" value="Ribonuclease H-like"/>
    <property type="match status" value="1"/>
</dbReference>
<protein>
    <submittedName>
        <fullName evidence="3">Uncharacterized protein</fullName>
    </submittedName>
</protein>
<accession>A0ABR0V4Y2</accession>
<dbReference type="InterPro" id="IPR026960">
    <property type="entry name" value="RVT-Znf"/>
</dbReference>
<dbReference type="PANTHER" id="PTHR47074:SF11">
    <property type="entry name" value="REVERSE TRANSCRIPTASE-LIKE PROTEIN"/>
    <property type="match status" value="1"/>
</dbReference>
<dbReference type="InterPro" id="IPR052929">
    <property type="entry name" value="RNase_H-like_EbsB-rel"/>
</dbReference>
<dbReference type="Proteomes" id="UP001318860">
    <property type="component" value="Unassembled WGS sequence"/>
</dbReference>
<feature type="domain" description="RNase H type-1" evidence="1">
    <location>
        <begin position="190"/>
        <end position="311"/>
    </location>
</feature>
<dbReference type="PANTHER" id="PTHR47074">
    <property type="entry name" value="BNAC02G40300D PROTEIN"/>
    <property type="match status" value="1"/>
</dbReference>
<evidence type="ECO:0000259" key="1">
    <source>
        <dbReference type="Pfam" id="PF13456"/>
    </source>
</evidence>
<dbReference type="Pfam" id="PF13966">
    <property type="entry name" value="zf-RVT"/>
    <property type="match status" value="1"/>
</dbReference>
<keyword evidence="4" id="KW-1185">Reference proteome</keyword>
<sequence>MAIDNKFRDRPSSSRHSKELWQWLWKLQVPPKVQICVWKMLQRALPVKVALFQRKAVPDPICERCGEDVETIEHALWDCPWSSFFCRASPLRLDPALTYPTASLTDLTIEVAKIKEEEVSSLFVMLLWVNWYARNMRTFQGKDITHAECFQLASKNLLEYHACKDGMVKIPTPHTVAHWQHPREGVFKINSDASIMKGEGSSIGVVIRAHNGDVTKALARKYNQAFAVDIMEAIACHEGLKLAKELQLEHVEAGTDCQLLVHSFINTHTNLTYLGGVIDDIRKLMTFFRSFSLRYIPRSANVMAHLLARFAFSNLNNNMYSGFFPSELTHLLPEDERIA</sequence>
<dbReference type="InterPro" id="IPR036397">
    <property type="entry name" value="RNaseH_sf"/>
</dbReference>
<evidence type="ECO:0000313" key="3">
    <source>
        <dbReference type="EMBL" id="KAK6130268.1"/>
    </source>
</evidence>
<dbReference type="Pfam" id="PF13456">
    <property type="entry name" value="RVT_3"/>
    <property type="match status" value="1"/>
</dbReference>
<evidence type="ECO:0000259" key="2">
    <source>
        <dbReference type="Pfam" id="PF13966"/>
    </source>
</evidence>